<feature type="transmembrane region" description="Helical" evidence="4">
    <location>
        <begin position="315"/>
        <end position="334"/>
    </location>
</feature>
<evidence type="ECO:0000259" key="5">
    <source>
        <dbReference type="PROSITE" id="PS50850"/>
    </source>
</evidence>
<feature type="transmembrane region" description="Helical" evidence="4">
    <location>
        <begin position="109"/>
        <end position="132"/>
    </location>
</feature>
<keyword evidence="3 4" id="KW-0472">Membrane</keyword>
<dbReference type="Pfam" id="PF07690">
    <property type="entry name" value="MFS_1"/>
    <property type="match status" value="1"/>
</dbReference>
<evidence type="ECO:0000256" key="3">
    <source>
        <dbReference type="ARBA" id="ARBA00023136"/>
    </source>
</evidence>
<evidence type="ECO:0000256" key="2">
    <source>
        <dbReference type="ARBA" id="ARBA00022989"/>
    </source>
</evidence>
<dbReference type="PANTHER" id="PTHR23521">
    <property type="entry name" value="TRANSPORTER MFS SUPERFAMILY"/>
    <property type="match status" value="1"/>
</dbReference>
<dbReference type="InterPro" id="IPR020846">
    <property type="entry name" value="MFS_dom"/>
</dbReference>
<dbReference type="InterPro" id="IPR011701">
    <property type="entry name" value="MFS"/>
</dbReference>
<keyword evidence="1 4" id="KW-0812">Transmembrane</keyword>
<dbReference type="InterPro" id="IPR036259">
    <property type="entry name" value="MFS_trans_sf"/>
</dbReference>
<feature type="transmembrane region" description="Helical" evidence="4">
    <location>
        <begin position="21"/>
        <end position="45"/>
    </location>
</feature>
<dbReference type="EMBL" id="BSPC01000066">
    <property type="protein sequence ID" value="GLS22720.1"/>
    <property type="molecule type" value="Genomic_DNA"/>
</dbReference>
<feature type="transmembrane region" description="Helical" evidence="4">
    <location>
        <begin position="86"/>
        <end position="103"/>
    </location>
</feature>
<dbReference type="Gene3D" id="1.20.1250.20">
    <property type="entry name" value="MFS general substrate transporter like domains"/>
    <property type="match status" value="2"/>
</dbReference>
<proteinExistence type="predicted"/>
<dbReference type="SUPFAM" id="SSF103473">
    <property type="entry name" value="MFS general substrate transporter"/>
    <property type="match status" value="1"/>
</dbReference>
<dbReference type="PANTHER" id="PTHR23521:SF3">
    <property type="entry name" value="MFS TRANSPORTER"/>
    <property type="match status" value="1"/>
</dbReference>
<dbReference type="CDD" id="cd17477">
    <property type="entry name" value="MFS_YcaD_like"/>
    <property type="match status" value="1"/>
</dbReference>
<feature type="domain" description="Major facilitator superfamily (MFS) profile" evidence="5">
    <location>
        <begin position="1"/>
        <end position="404"/>
    </location>
</feature>
<organism evidence="6 7">
    <name type="scientific">Labrys miyagiensis</name>
    <dbReference type="NCBI Taxonomy" id="346912"/>
    <lineage>
        <taxon>Bacteria</taxon>
        <taxon>Pseudomonadati</taxon>
        <taxon>Pseudomonadota</taxon>
        <taxon>Alphaproteobacteria</taxon>
        <taxon>Hyphomicrobiales</taxon>
        <taxon>Xanthobacteraceae</taxon>
        <taxon>Labrys</taxon>
    </lineage>
</organism>
<dbReference type="InterPro" id="IPR047200">
    <property type="entry name" value="MFS_YcaD-like"/>
</dbReference>
<evidence type="ECO:0000256" key="1">
    <source>
        <dbReference type="ARBA" id="ARBA00022692"/>
    </source>
</evidence>
<dbReference type="PROSITE" id="PS50850">
    <property type="entry name" value="MFS"/>
    <property type="match status" value="1"/>
</dbReference>
<dbReference type="RefSeq" id="WP_284315681.1">
    <property type="nucleotide sequence ID" value="NZ_BSPC01000066.1"/>
</dbReference>
<keyword evidence="2 4" id="KW-1133">Transmembrane helix</keyword>
<evidence type="ECO:0000313" key="7">
    <source>
        <dbReference type="Proteomes" id="UP001156882"/>
    </source>
</evidence>
<evidence type="ECO:0000313" key="6">
    <source>
        <dbReference type="EMBL" id="GLS22720.1"/>
    </source>
</evidence>
<feature type="transmembrane region" description="Helical" evidence="4">
    <location>
        <begin position="289"/>
        <end position="309"/>
    </location>
</feature>
<protein>
    <submittedName>
        <fullName evidence="6">MFS transporter</fullName>
    </submittedName>
</protein>
<accession>A0ABQ6CUP7</accession>
<keyword evidence="7" id="KW-1185">Reference proteome</keyword>
<feature type="transmembrane region" description="Helical" evidence="4">
    <location>
        <begin position="257"/>
        <end position="277"/>
    </location>
</feature>
<feature type="transmembrane region" description="Helical" evidence="4">
    <location>
        <begin position="144"/>
        <end position="165"/>
    </location>
</feature>
<feature type="transmembrane region" description="Helical" evidence="4">
    <location>
        <begin position="380"/>
        <end position="401"/>
    </location>
</feature>
<gene>
    <name evidence="6" type="ORF">GCM10007874_57400</name>
</gene>
<comment type="caution">
    <text evidence="6">The sequence shown here is derived from an EMBL/GenBank/DDBJ whole genome shotgun (WGS) entry which is preliminary data.</text>
</comment>
<dbReference type="Proteomes" id="UP001156882">
    <property type="component" value="Unassembled WGS sequence"/>
</dbReference>
<feature type="transmembrane region" description="Helical" evidence="4">
    <location>
        <begin position="171"/>
        <end position="192"/>
    </location>
</feature>
<name>A0ABQ6CUP7_9HYPH</name>
<reference evidence="7" key="1">
    <citation type="journal article" date="2019" name="Int. J. Syst. Evol. Microbiol.">
        <title>The Global Catalogue of Microorganisms (GCM) 10K type strain sequencing project: providing services to taxonomists for standard genome sequencing and annotation.</title>
        <authorList>
            <consortium name="The Broad Institute Genomics Platform"/>
            <consortium name="The Broad Institute Genome Sequencing Center for Infectious Disease"/>
            <person name="Wu L."/>
            <person name="Ma J."/>
        </authorList>
    </citation>
    <scope>NUCLEOTIDE SEQUENCE [LARGE SCALE GENOMIC DNA]</scope>
    <source>
        <strain evidence="7">NBRC 101365</strain>
    </source>
</reference>
<evidence type="ECO:0000256" key="4">
    <source>
        <dbReference type="SAM" id="Phobius"/>
    </source>
</evidence>
<sequence length="420" mass="44249">MSTLPTSTPGLRQTLALARAILPLMAAICIAGAGNGLLTTVVSLHLGSGRFGVTAVQMVLSGFPAGFLIGCLVARSIVVRLGHERTFRALALLTALAGFGFALGEQPMLWFGLRLLNGLSMAVLFIVAESWINLYAGTRNRGTLFSLYMLMTALSVLLGQLMVRLAEPQGLALFVLAACVGVCGVLLSKFGLRAWPALPQPKPVLPSQPARERENFGLWRLACLVPVTVIAAFQAGMTNLNVFAMTPLYGEQIGLPTSTVIGLTTAFSIGGLLAQPPIGWLSDKFDRRLLLVLNGGFAALLCGLITLVGKGPAPLLFVLFFAYGATTLTIYPLAIAYGNARVESRFMVLVSGRLLLLYAIGGVVAPLLSTDLMMRLGPQILFIFLGSAALCVMVAACFNLLRSPGPAPGGESTPALDMGE</sequence>
<feature type="transmembrane region" description="Helical" evidence="4">
    <location>
        <begin position="218"/>
        <end position="237"/>
    </location>
</feature>
<feature type="transmembrane region" description="Helical" evidence="4">
    <location>
        <begin position="346"/>
        <end position="368"/>
    </location>
</feature>
<feature type="transmembrane region" description="Helical" evidence="4">
    <location>
        <begin position="51"/>
        <end position="74"/>
    </location>
</feature>